<dbReference type="Pfam" id="PF00877">
    <property type="entry name" value="NLPC_P60"/>
    <property type="match status" value="1"/>
</dbReference>
<dbReference type="Proteomes" id="UP001500603">
    <property type="component" value="Unassembled WGS sequence"/>
</dbReference>
<dbReference type="Gene3D" id="3.90.1720.10">
    <property type="entry name" value="endopeptidase domain like (from Nostoc punctiforme)"/>
    <property type="match status" value="1"/>
</dbReference>
<feature type="domain" description="NlpC/P60" evidence="6">
    <location>
        <begin position="65"/>
        <end position="179"/>
    </location>
</feature>
<sequence>MPRKPLRRIAFGFLISLIATLLLAGPAWSDTGSASGSGGSGSASGSGSGSGSGSSSGSAALPLPTSTGLGALAVAMSQTGKPYEWGGTGPLAWDCSGLVQWAFRQVGVALPRTTWEQAKVGTAVPVSGLAPGDVVVLHRDGSHVGIYAGGGQIFNAYDWGVPVGLSPLSQFEIFSIRRF</sequence>
<evidence type="ECO:0000313" key="7">
    <source>
        <dbReference type="EMBL" id="GAA5058889.1"/>
    </source>
</evidence>
<comment type="similarity">
    <text evidence="1">Belongs to the peptidase C40 family.</text>
</comment>
<dbReference type="SUPFAM" id="SSF54001">
    <property type="entry name" value="Cysteine proteinases"/>
    <property type="match status" value="1"/>
</dbReference>
<dbReference type="PANTHER" id="PTHR47359">
    <property type="entry name" value="PEPTIDOGLYCAN DL-ENDOPEPTIDASE CWLO"/>
    <property type="match status" value="1"/>
</dbReference>
<dbReference type="RefSeq" id="WP_345496939.1">
    <property type="nucleotide sequence ID" value="NZ_BAABJM010000003.1"/>
</dbReference>
<evidence type="ECO:0000256" key="1">
    <source>
        <dbReference type="ARBA" id="ARBA00007074"/>
    </source>
</evidence>
<evidence type="ECO:0000256" key="5">
    <source>
        <dbReference type="SAM" id="MobiDB-lite"/>
    </source>
</evidence>
<dbReference type="InterPro" id="IPR000064">
    <property type="entry name" value="NLP_P60_dom"/>
</dbReference>
<organism evidence="7 8">
    <name type="scientific">Nocardia callitridis</name>
    <dbReference type="NCBI Taxonomy" id="648753"/>
    <lineage>
        <taxon>Bacteria</taxon>
        <taxon>Bacillati</taxon>
        <taxon>Actinomycetota</taxon>
        <taxon>Actinomycetes</taxon>
        <taxon>Mycobacteriales</taxon>
        <taxon>Nocardiaceae</taxon>
        <taxon>Nocardia</taxon>
    </lineage>
</organism>
<evidence type="ECO:0000256" key="2">
    <source>
        <dbReference type="ARBA" id="ARBA00022670"/>
    </source>
</evidence>
<feature type="region of interest" description="Disordered" evidence="5">
    <location>
        <begin position="33"/>
        <end position="59"/>
    </location>
</feature>
<dbReference type="PANTHER" id="PTHR47359:SF3">
    <property type="entry name" value="NLP_P60 DOMAIN-CONTAINING PROTEIN-RELATED"/>
    <property type="match status" value="1"/>
</dbReference>
<reference evidence="8" key="1">
    <citation type="journal article" date="2019" name="Int. J. Syst. Evol. Microbiol.">
        <title>The Global Catalogue of Microorganisms (GCM) 10K type strain sequencing project: providing services to taxonomists for standard genome sequencing and annotation.</title>
        <authorList>
            <consortium name="The Broad Institute Genomics Platform"/>
            <consortium name="The Broad Institute Genome Sequencing Center for Infectious Disease"/>
            <person name="Wu L."/>
            <person name="Ma J."/>
        </authorList>
    </citation>
    <scope>NUCLEOTIDE SEQUENCE [LARGE SCALE GENOMIC DNA]</scope>
    <source>
        <strain evidence="8">JCM 18298</strain>
    </source>
</reference>
<evidence type="ECO:0000256" key="3">
    <source>
        <dbReference type="ARBA" id="ARBA00022801"/>
    </source>
</evidence>
<evidence type="ECO:0000259" key="6">
    <source>
        <dbReference type="PROSITE" id="PS51935"/>
    </source>
</evidence>
<accession>A0ABP9KHG1</accession>
<gene>
    <name evidence="7" type="ORF">GCM10023318_38750</name>
</gene>
<evidence type="ECO:0000313" key="8">
    <source>
        <dbReference type="Proteomes" id="UP001500603"/>
    </source>
</evidence>
<comment type="caution">
    <text evidence="7">The sequence shown here is derived from an EMBL/GenBank/DDBJ whole genome shotgun (WGS) entry which is preliminary data.</text>
</comment>
<dbReference type="EMBL" id="BAABJM010000003">
    <property type="protein sequence ID" value="GAA5058889.1"/>
    <property type="molecule type" value="Genomic_DNA"/>
</dbReference>
<protein>
    <recommendedName>
        <fullName evidence="6">NlpC/P60 domain-containing protein</fullName>
    </recommendedName>
</protein>
<keyword evidence="2" id="KW-0645">Protease</keyword>
<keyword evidence="4" id="KW-0788">Thiol protease</keyword>
<name>A0ABP9KHG1_9NOCA</name>
<dbReference type="PROSITE" id="PS51935">
    <property type="entry name" value="NLPC_P60"/>
    <property type="match status" value="1"/>
</dbReference>
<feature type="compositionally biased region" description="Gly residues" evidence="5">
    <location>
        <begin position="35"/>
        <end position="54"/>
    </location>
</feature>
<proteinExistence type="inferred from homology"/>
<evidence type="ECO:0000256" key="4">
    <source>
        <dbReference type="ARBA" id="ARBA00022807"/>
    </source>
</evidence>
<dbReference type="InterPro" id="IPR051794">
    <property type="entry name" value="PG_Endopeptidase_C40"/>
</dbReference>
<keyword evidence="3" id="KW-0378">Hydrolase</keyword>
<dbReference type="InterPro" id="IPR038765">
    <property type="entry name" value="Papain-like_cys_pep_sf"/>
</dbReference>
<keyword evidence="8" id="KW-1185">Reference proteome</keyword>